<dbReference type="InterPro" id="IPR005543">
    <property type="entry name" value="PASTA_dom"/>
</dbReference>
<dbReference type="InterPro" id="IPR000719">
    <property type="entry name" value="Prot_kinase_dom"/>
</dbReference>
<sequence length="570" mass="60078">MCVARMLTRVSPVDDAVVADIRPGAVLGERYQIRGLIARGGMATVYLAVDQRLERTVALKVMHPAYASDPSFVDRFVREALSIARLSHPNVVAVYDQGSHHGLAYLVMEYVQGRTLREVLASRGRLSPAEAAGVLDPLLAGLAAAHRIGMVHRDVKPENVLIGNDGTVKVADFGLARIAESSRATTKGVMMATVAYVAPEIVTVGSSDPRADVYAAGIVLFEMLTGAPPFQGDSPVQVAYQHVHSEMPAPADRMPDIPPALDQLAVRATRRDPDERPVDAAAMLADLRAASAGPMATTVPMDLLATAPVSPVPTPQGRHDTLLYAPPDQPGVERRFLPRRVEDSEPVPDLADLPRERSRWPARAVLIGAVLATVLVVAIGIGWWSAASGYTQVPGVVGLAQAQAEAKIRTAHLGLQYGPALYNETAPAGQVLSQQPADGAQVPKNTPITLVLSKGPERHGVPAVVGQPKDTAVQAIRTATLTPQTSTAYDENVPAGNVVSTDPVAGTPLRRGAAVKVVVSKGPQPVQNPLCTPAMRRWAPFLCQDGNNSNGDNNNGNSGGDGTDGGDPTN</sequence>
<dbReference type="PROSITE" id="PS00108">
    <property type="entry name" value="PROTEIN_KINASE_ST"/>
    <property type="match status" value="1"/>
</dbReference>
<dbReference type="PANTHER" id="PTHR43289">
    <property type="entry name" value="MITOGEN-ACTIVATED PROTEIN KINASE KINASE KINASE 20-RELATED"/>
    <property type="match status" value="1"/>
</dbReference>
<keyword evidence="10" id="KW-0812">Transmembrane</keyword>
<evidence type="ECO:0000256" key="1">
    <source>
        <dbReference type="ARBA" id="ARBA00012513"/>
    </source>
</evidence>
<dbReference type="CDD" id="cd06577">
    <property type="entry name" value="PASTA_pknB"/>
    <property type="match status" value="2"/>
</dbReference>
<keyword evidence="10" id="KW-0472">Membrane</keyword>
<feature type="compositionally biased region" description="Low complexity" evidence="9">
    <location>
        <begin position="545"/>
        <end position="556"/>
    </location>
</feature>
<evidence type="ECO:0000313" key="14">
    <source>
        <dbReference type="Proteomes" id="UP001500618"/>
    </source>
</evidence>
<feature type="compositionally biased region" description="Gly residues" evidence="9">
    <location>
        <begin position="557"/>
        <end position="570"/>
    </location>
</feature>
<dbReference type="PANTHER" id="PTHR43289:SF34">
    <property type="entry name" value="SERINE_THREONINE-PROTEIN KINASE YBDM-RELATED"/>
    <property type="match status" value="1"/>
</dbReference>
<evidence type="ECO:0000313" key="13">
    <source>
        <dbReference type="EMBL" id="GAA1666455.1"/>
    </source>
</evidence>
<dbReference type="EC" id="2.7.11.1" evidence="1"/>
<keyword evidence="14" id="KW-1185">Reference proteome</keyword>
<evidence type="ECO:0000256" key="2">
    <source>
        <dbReference type="ARBA" id="ARBA00022527"/>
    </source>
</evidence>
<reference evidence="13 14" key="1">
    <citation type="journal article" date="2019" name="Int. J. Syst. Evol. Microbiol.">
        <title>The Global Catalogue of Microorganisms (GCM) 10K type strain sequencing project: providing services to taxonomists for standard genome sequencing and annotation.</title>
        <authorList>
            <consortium name="The Broad Institute Genomics Platform"/>
            <consortium name="The Broad Institute Genome Sequencing Center for Infectious Disease"/>
            <person name="Wu L."/>
            <person name="Ma J."/>
        </authorList>
    </citation>
    <scope>NUCLEOTIDE SEQUENCE [LARGE SCALE GENOMIC DNA]</scope>
    <source>
        <strain evidence="13 14">JCM 14718</strain>
    </source>
</reference>
<evidence type="ECO:0000256" key="6">
    <source>
        <dbReference type="ARBA" id="ARBA00022840"/>
    </source>
</evidence>
<dbReference type="Pfam" id="PF00069">
    <property type="entry name" value="Pkinase"/>
    <property type="match status" value="1"/>
</dbReference>
<evidence type="ECO:0000256" key="9">
    <source>
        <dbReference type="SAM" id="MobiDB-lite"/>
    </source>
</evidence>
<feature type="region of interest" description="Disordered" evidence="9">
    <location>
        <begin position="542"/>
        <end position="570"/>
    </location>
</feature>
<dbReference type="SUPFAM" id="SSF56112">
    <property type="entry name" value="Protein kinase-like (PK-like)"/>
    <property type="match status" value="1"/>
</dbReference>
<keyword evidence="4" id="KW-0547">Nucleotide-binding</keyword>
<dbReference type="EMBL" id="BAAANY010000005">
    <property type="protein sequence ID" value="GAA1666455.1"/>
    <property type="molecule type" value="Genomic_DNA"/>
</dbReference>
<dbReference type="InterPro" id="IPR008271">
    <property type="entry name" value="Ser/Thr_kinase_AS"/>
</dbReference>
<evidence type="ECO:0000256" key="5">
    <source>
        <dbReference type="ARBA" id="ARBA00022777"/>
    </source>
</evidence>
<accession>A0ABN2G746</accession>
<dbReference type="SMART" id="SM00220">
    <property type="entry name" value="S_TKc"/>
    <property type="match status" value="1"/>
</dbReference>
<dbReference type="Gene3D" id="3.30.200.20">
    <property type="entry name" value="Phosphorylase Kinase, domain 1"/>
    <property type="match status" value="1"/>
</dbReference>
<feature type="domain" description="Protein kinase" evidence="11">
    <location>
        <begin position="31"/>
        <end position="288"/>
    </location>
</feature>
<proteinExistence type="predicted"/>
<evidence type="ECO:0000256" key="7">
    <source>
        <dbReference type="ARBA" id="ARBA00047899"/>
    </source>
</evidence>
<dbReference type="Proteomes" id="UP001500618">
    <property type="component" value="Unassembled WGS sequence"/>
</dbReference>
<dbReference type="SMART" id="SM00740">
    <property type="entry name" value="PASTA"/>
    <property type="match status" value="2"/>
</dbReference>
<organism evidence="13 14">
    <name type="scientific">Fodinicola feengrottensis</name>
    <dbReference type="NCBI Taxonomy" id="435914"/>
    <lineage>
        <taxon>Bacteria</taxon>
        <taxon>Bacillati</taxon>
        <taxon>Actinomycetota</taxon>
        <taxon>Actinomycetes</taxon>
        <taxon>Mycobacteriales</taxon>
        <taxon>Fodinicola</taxon>
    </lineage>
</organism>
<gene>
    <name evidence="13" type="primary">pknB_1</name>
    <name evidence="13" type="ORF">GCM10009765_14920</name>
</gene>
<keyword evidence="2" id="KW-0723">Serine/threonine-protein kinase</keyword>
<comment type="catalytic activity">
    <reaction evidence="7">
        <text>L-threonyl-[protein] + ATP = O-phospho-L-threonyl-[protein] + ADP + H(+)</text>
        <dbReference type="Rhea" id="RHEA:46608"/>
        <dbReference type="Rhea" id="RHEA-COMP:11060"/>
        <dbReference type="Rhea" id="RHEA-COMP:11605"/>
        <dbReference type="ChEBI" id="CHEBI:15378"/>
        <dbReference type="ChEBI" id="CHEBI:30013"/>
        <dbReference type="ChEBI" id="CHEBI:30616"/>
        <dbReference type="ChEBI" id="CHEBI:61977"/>
        <dbReference type="ChEBI" id="CHEBI:456216"/>
        <dbReference type="EC" id="2.7.11.1"/>
    </reaction>
</comment>
<keyword evidence="5 13" id="KW-0418">Kinase</keyword>
<dbReference type="PROSITE" id="PS51178">
    <property type="entry name" value="PASTA"/>
    <property type="match status" value="2"/>
</dbReference>
<dbReference type="InterPro" id="IPR011009">
    <property type="entry name" value="Kinase-like_dom_sf"/>
</dbReference>
<dbReference type="CDD" id="cd14014">
    <property type="entry name" value="STKc_PknB_like"/>
    <property type="match status" value="1"/>
</dbReference>
<dbReference type="Gene3D" id="3.30.10.20">
    <property type="match status" value="2"/>
</dbReference>
<evidence type="ECO:0000259" key="11">
    <source>
        <dbReference type="PROSITE" id="PS50011"/>
    </source>
</evidence>
<evidence type="ECO:0000256" key="4">
    <source>
        <dbReference type="ARBA" id="ARBA00022741"/>
    </source>
</evidence>
<dbReference type="Gene3D" id="1.10.510.10">
    <property type="entry name" value="Transferase(Phosphotransferase) domain 1"/>
    <property type="match status" value="1"/>
</dbReference>
<name>A0ABN2G746_9ACTN</name>
<keyword evidence="6" id="KW-0067">ATP-binding</keyword>
<dbReference type="GO" id="GO:0016301">
    <property type="term" value="F:kinase activity"/>
    <property type="evidence" value="ECO:0007669"/>
    <property type="project" value="UniProtKB-KW"/>
</dbReference>
<evidence type="ECO:0000256" key="3">
    <source>
        <dbReference type="ARBA" id="ARBA00022679"/>
    </source>
</evidence>
<comment type="caution">
    <text evidence="13">The sequence shown here is derived from an EMBL/GenBank/DDBJ whole genome shotgun (WGS) entry which is preliminary data.</text>
</comment>
<evidence type="ECO:0000259" key="12">
    <source>
        <dbReference type="PROSITE" id="PS51178"/>
    </source>
</evidence>
<feature type="domain" description="PASTA" evidence="12">
    <location>
        <begin position="455"/>
        <end position="521"/>
    </location>
</feature>
<keyword evidence="10" id="KW-1133">Transmembrane helix</keyword>
<dbReference type="Pfam" id="PF03793">
    <property type="entry name" value="PASTA"/>
    <property type="match status" value="2"/>
</dbReference>
<dbReference type="NCBIfam" id="NF033483">
    <property type="entry name" value="PknB_PASTA_kin"/>
    <property type="match status" value="1"/>
</dbReference>
<keyword evidence="3" id="KW-0808">Transferase</keyword>
<protein>
    <recommendedName>
        <fullName evidence="1">non-specific serine/threonine protein kinase</fullName>
        <ecNumber evidence="1">2.7.11.1</ecNumber>
    </recommendedName>
</protein>
<feature type="transmembrane region" description="Helical" evidence="10">
    <location>
        <begin position="364"/>
        <end position="384"/>
    </location>
</feature>
<dbReference type="PROSITE" id="PS50011">
    <property type="entry name" value="PROTEIN_KINASE_DOM"/>
    <property type="match status" value="1"/>
</dbReference>
<evidence type="ECO:0000256" key="8">
    <source>
        <dbReference type="ARBA" id="ARBA00048679"/>
    </source>
</evidence>
<evidence type="ECO:0000256" key="10">
    <source>
        <dbReference type="SAM" id="Phobius"/>
    </source>
</evidence>
<comment type="catalytic activity">
    <reaction evidence="8">
        <text>L-seryl-[protein] + ATP = O-phospho-L-seryl-[protein] + ADP + H(+)</text>
        <dbReference type="Rhea" id="RHEA:17989"/>
        <dbReference type="Rhea" id="RHEA-COMP:9863"/>
        <dbReference type="Rhea" id="RHEA-COMP:11604"/>
        <dbReference type="ChEBI" id="CHEBI:15378"/>
        <dbReference type="ChEBI" id="CHEBI:29999"/>
        <dbReference type="ChEBI" id="CHEBI:30616"/>
        <dbReference type="ChEBI" id="CHEBI:83421"/>
        <dbReference type="ChEBI" id="CHEBI:456216"/>
        <dbReference type="EC" id="2.7.11.1"/>
    </reaction>
</comment>
<feature type="domain" description="PASTA" evidence="12">
    <location>
        <begin position="387"/>
        <end position="454"/>
    </location>
</feature>